<evidence type="ECO:0000313" key="2">
    <source>
        <dbReference type="Proteomes" id="UP001054945"/>
    </source>
</evidence>
<dbReference type="EMBL" id="BPLR01016898">
    <property type="protein sequence ID" value="GIY87176.1"/>
    <property type="molecule type" value="Genomic_DNA"/>
</dbReference>
<reference evidence="1 2" key="1">
    <citation type="submission" date="2021-06" db="EMBL/GenBank/DDBJ databases">
        <title>Caerostris extrusa draft genome.</title>
        <authorList>
            <person name="Kono N."/>
            <person name="Arakawa K."/>
        </authorList>
    </citation>
    <scope>NUCLEOTIDE SEQUENCE [LARGE SCALE GENOMIC DNA]</scope>
</reference>
<accession>A0AAV4WXI4</accession>
<evidence type="ECO:0000313" key="1">
    <source>
        <dbReference type="EMBL" id="GIY87176.1"/>
    </source>
</evidence>
<organism evidence="1 2">
    <name type="scientific">Caerostris extrusa</name>
    <name type="common">Bark spider</name>
    <name type="synonym">Caerostris bankana</name>
    <dbReference type="NCBI Taxonomy" id="172846"/>
    <lineage>
        <taxon>Eukaryota</taxon>
        <taxon>Metazoa</taxon>
        <taxon>Ecdysozoa</taxon>
        <taxon>Arthropoda</taxon>
        <taxon>Chelicerata</taxon>
        <taxon>Arachnida</taxon>
        <taxon>Araneae</taxon>
        <taxon>Araneomorphae</taxon>
        <taxon>Entelegynae</taxon>
        <taxon>Araneoidea</taxon>
        <taxon>Araneidae</taxon>
        <taxon>Caerostris</taxon>
    </lineage>
</organism>
<dbReference type="Proteomes" id="UP001054945">
    <property type="component" value="Unassembled WGS sequence"/>
</dbReference>
<gene>
    <name evidence="1" type="ORF">CEXT_480761</name>
</gene>
<dbReference type="AlphaFoldDB" id="A0AAV4WXI4"/>
<keyword evidence="2" id="KW-1185">Reference proteome</keyword>
<comment type="caution">
    <text evidence="1">The sequence shown here is derived from an EMBL/GenBank/DDBJ whole genome shotgun (WGS) entry which is preliminary data.</text>
</comment>
<proteinExistence type="predicted"/>
<sequence>MSEVAYLLLLRGSSQLDMKLFTVDAGVTKDIEEKLYPLVEMGLFACRVNTLFLVVKKKKIRASFYVEGEYDESGRRGGIDDEMKNLSFRKSRNWCINCLQIVKKGRKQQTEYKRWATDRQEHDNSTENPFEVCCIPGGKIKSTSSRSK</sequence>
<protein>
    <submittedName>
        <fullName evidence="1">Uncharacterized protein</fullName>
    </submittedName>
</protein>
<name>A0AAV4WXI4_CAEEX</name>